<dbReference type="Proteomes" id="UP000238479">
    <property type="component" value="Chromosome 2"/>
</dbReference>
<comment type="caution">
    <text evidence="1">The sequence shown here is derived from an EMBL/GenBank/DDBJ whole genome shotgun (WGS) entry which is preliminary data.</text>
</comment>
<dbReference type="EMBL" id="PDCK01000040">
    <property type="protein sequence ID" value="PRQ53745.1"/>
    <property type="molecule type" value="Genomic_DNA"/>
</dbReference>
<dbReference type="AlphaFoldDB" id="A0A2P6S4Z2"/>
<dbReference type="STRING" id="74649.A0A2P6S4Z2"/>
<keyword evidence="1" id="KW-0560">Oxidoreductase</keyword>
<dbReference type="Gramene" id="PRQ53745">
    <property type="protein sequence ID" value="PRQ53745"/>
    <property type="gene ID" value="RchiOBHm_Chr2g0169891"/>
</dbReference>
<reference evidence="1 2" key="1">
    <citation type="journal article" date="2018" name="Nat. Genet.">
        <title>The Rosa genome provides new insights in the design of modern roses.</title>
        <authorList>
            <person name="Bendahmane M."/>
        </authorList>
    </citation>
    <scope>NUCLEOTIDE SEQUENCE [LARGE SCALE GENOMIC DNA]</scope>
    <source>
        <strain evidence="2">cv. Old Blush</strain>
    </source>
</reference>
<protein>
    <submittedName>
        <fullName evidence="1">Putative oxidoreductase</fullName>
        <ecNumber evidence="1">1.5.1.-</ecNumber>
    </submittedName>
</protein>
<dbReference type="EC" id="1.5.1.-" evidence="1"/>
<keyword evidence="2" id="KW-1185">Reference proteome</keyword>
<proteinExistence type="predicted"/>
<organism evidence="1 2">
    <name type="scientific">Rosa chinensis</name>
    <name type="common">China rose</name>
    <dbReference type="NCBI Taxonomy" id="74649"/>
    <lineage>
        <taxon>Eukaryota</taxon>
        <taxon>Viridiplantae</taxon>
        <taxon>Streptophyta</taxon>
        <taxon>Embryophyta</taxon>
        <taxon>Tracheophyta</taxon>
        <taxon>Spermatophyta</taxon>
        <taxon>Magnoliopsida</taxon>
        <taxon>eudicotyledons</taxon>
        <taxon>Gunneridae</taxon>
        <taxon>Pentapetalae</taxon>
        <taxon>rosids</taxon>
        <taxon>fabids</taxon>
        <taxon>Rosales</taxon>
        <taxon>Rosaceae</taxon>
        <taxon>Rosoideae</taxon>
        <taxon>Rosoideae incertae sedis</taxon>
        <taxon>Rosa</taxon>
    </lineage>
</organism>
<evidence type="ECO:0000313" key="1">
    <source>
        <dbReference type="EMBL" id="PRQ53745.1"/>
    </source>
</evidence>
<sequence length="128" mass="14796">MVDEGEEESVFSSAQEIFKLLPRTSVERSRLPGIFGMAKDAAQPTRTLTRVFQVYGCVVTCKDMVEHKDPKKSFYKADYYVHPEHYNPVFHEKNSSLCICNCELYVLGEKISSIIEYQAVSRFNKERM</sequence>
<accession>A0A2P6S4Z2</accession>
<gene>
    <name evidence="1" type="ORF">RchiOBHm_Chr2g0169891</name>
</gene>
<name>A0A2P6S4Z2_ROSCH</name>
<dbReference type="GO" id="GO:0016491">
    <property type="term" value="F:oxidoreductase activity"/>
    <property type="evidence" value="ECO:0007669"/>
    <property type="project" value="UniProtKB-KW"/>
</dbReference>
<evidence type="ECO:0000313" key="2">
    <source>
        <dbReference type="Proteomes" id="UP000238479"/>
    </source>
</evidence>